<dbReference type="InterPro" id="IPR025534">
    <property type="entry name" value="DUF4420"/>
</dbReference>
<dbReference type="AlphaFoldDB" id="A0A158HF93"/>
<dbReference type="OrthoDB" id="2808696at2"/>
<proteinExistence type="predicted"/>
<evidence type="ECO:0000313" key="1">
    <source>
        <dbReference type="EMBL" id="SAL43092.1"/>
    </source>
</evidence>
<name>A0A158HF93_CABSO</name>
<accession>A0A158HF93</accession>
<reference evidence="1 2" key="1">
    <citation type="submission" date="2016-01" db="EMBL/GenBank/DDBJ databases">
        <authorList>
            <person name="Oliw E.H."/>
        </authorList>
    </citation>
    <scope>NUCLEOTIDE SEQUENCE [LARGE SCALE GENOMIC DNA]</scope>
    <source>
        <strain evidence="1">LMG 22029</strain>
    </source>
</reference>
<gene>
    <name evidence="1" type="ORF">AWB64_04586</name>
</gene>
<organism evidence="1 2">
    <name type="scientific">Caballeronia sordidicola</name>
    <name type="common">Burkholderia sordidicola</name>
    <dbReference type="NCBI Taxonomy" id="196367"/>
    <lineage>
        <taxon>Bacteria</taxon>
        <taxon>Pseudomonadati</taxon>
        <taxon>Pseudomonadota</taxon>
        <taxon>Betaproteobacteria</taxon>
        <taxon>Burkholderiales</taxon>
        <taxon>Burkholderiaceae</taxon>
        <taxon>Caballeronia</taxon>
    </lineage>
</organism>
<protein>
    <submittedName>
        <fullName evidence="1">Uncharacterized protein</fullName>
    </submittedName>
</protein>
<evidence type="ECO:0000313" key="2">
    <source>
        <dbReference type="Proteomes" id="UP000054893"/>
    </source>
</evidence>
<dbReference type="RefSeq" id="WP_060857660.1">
    <property type="nucleotide sequence ID" value="NZ_FCOC02000016.1"/>
</dbReference>
<dbReference type="EMBL" id="FCOC02000016">
    <property type="protein sequence ID" value="SAL43092.1"/>
    <property type="molecule type" value="Genomic_DNA"/>
</dbReference>
<dbReference type="Pfam" id="PF14390">
    <property type="entry name" value="DUF4420"/>
    <property type="match status" value="1"/>
</dbReference>
<dbReference type="Proteomes" id="UP000054893">
    <property type="component" value="Unassembled WGS sequence"/>
</dbReference>
<sequence>MNEFEVRWLALVGAKHESTRLRAYPDHLFDFYVQYSGAGNRELILEMRSEEIPEFELPAFRNIEIAKVLMPGGVRVAMTLLEPELARNFSVMCYDLAERSKAERTVIGAVTILIRVLDSWAELFKRRLDEGISKEEVVGLFGELLLLEELIRERVASLKTLIEGWRGPHGDARDIGVGGVRMEVKTQRSTGAMKLRISSLEQLNDRGDSVFIVLRRISASDKGRSVLEVAQAVQDLLSTSPLATLEFERKIALAGMDDGSSHCHDRYDSDERVVYSILHGFPRLVPGNVPDGVVAAQYEIAGPSLEAFRSTWNVLIEATHA</sequence>